<reference evidence="2 3" key="1">
    <citation type="submission" date="2019-03" db="EMBL/GenBank/DDBJ databases">
        <title>Genomic Encyclopedia of Type Strains, Phase IV (KMG-IV): sequencing the most valuable type-strain genomes for metagenomic binning, comparative biology and taxonomic classification.</title>
        <authorList>
            <person name="Goeker M."/>
        </authorList>
    </citation>
    <scope>NUCLEOTIDE SEQUENCE [LARGE SCALE GENOMIC DNA]</scope>
    <source>
        <strain evidence="2 3">DSM 19377</strain>
    </source>
</reference>
<keyword evidence="1" id="KW-0812">Transmembrane</keyword>
<evidence type="ECO:0000256" key="1">
    <source>
        <dbReference type="SAM" id="Phobius"/>
    </source>
</evidence>
<evidence type="ECO:0000313" key="3">
    <source>
        <dbReference type="Proteomes" id="UP000295416"/>
    </source>
</evidence>
<sequence>MPFRISFKGVAAFLAIVVSANIILLYPLAAMGLSPASSTFVCSSIFGTIGILVVIGKIDGKITSRKQWMTWTALSAVICTLLSYYLTYSTF</sequence>
<gene>
    <name evidence="2" type="ORF">EV207_11587</name>
</gene>
<protein>
    <submittedName>
        <fullName evidence="2">Uncharacterized protein</fullName>
    </submittedName>
</protein>
<evidence type="ECO:0000313" key="2">
    <source>
        <dbReference type="EMBL" id="TCP28851.1"/>
    </source>
</evidence>
<dbReference type="Proteomes" id="UP000295416">
    <property type="component" value="Unassembled WGS sequence"/>
</dbReference>
<keyword evidence="1" id="KW-1133">Transmembrane helix</keyword>
<accession>A0A4R2P4I4</accession>
<dbReference type="OrthoDB" id="2706618at2"/>
<organism evidence="2 3">
    <name type="scientific">Scopulibacillus darangshiensis</name>
    <dbReference type="NCBI Taxonomy" id="442528"/>
    <lineage>
        <taxon>Bacteria</taxon>
        <taxon>Bacillati</taxon>
        <taxon>Bacillota</taxon>
        <taxon>Bacilli</taxon>
        <taxon>Bacillales</taxon>
        <taxon>Sporolactobacillaceae</taxon>
        <taxon>Scopulibacillus</taxon>
    </lineage>
</organism>
<keyword evidence="1" id="KW-0472">Membrane</keyword>
<feature type="transmembrane region" description="Helical" evidence="1">
    <location>
        <begin position="12"/>
        <end position="30"/>
    </location>
</feature>
<dbReference type="EMBL" id="SLXK01000015">
    <property type="protein sequence ID" value="TCP28851.1"/>
    <property type="molecule type" value="Genomic_DNA"/>
</dbReference>
<name>A0A4R2P4I4_9BACL</name>
<feature type="transmembrane region" description="Helical" evidence="1">
    <location>
        <begin position="36"/>
        <end position="56"/>
    </location>
</feature>
<keyword evidence="3" id="KW-1185">Reference proteome</keyword>
<comment type="caution">
    <text evidence="2">The sequence shown here is derived from an EMBL/GenBank/DDBJ whole genome shotgun (WGS) entry which is preliminary data.</text>
</comment>
<dbReference type="AlphaFoldDB" id="A0A4R2P4I4"/>
<feature type="transmembrane region" description="Helical" evidence="1">
    <location>
        <begin position="68"/>
        <end position="86"/>
    </location>
</feature>
<proteinExistence type="predicted"/>
<dbReference type="RefSeq" id="WP_132746336.1">
    <property type="nucleotide sequence ID" value="NZ_SLXK01000015.1"/>
</dbReference>